<dbReference type="AlphaFoldDB" id="A0A5N5W7K1"/>
<dbReference type="EMBL" id="VOKX01000027">
    <property type="protein sequence ID" value="KAB7844965.1"/>
    <property type="molecule type" value="Genomic_DNA"/>
</dbReference>
<dbReference type="InterPro" id="IPR023213">
    <property type="entry name" value="CAT-like_dom_sf"/>
</dbReference>
<evidence type="ECO:0000313" key="2">
    <source>
        <dbReference type="EMBL" id="KAB7844965.1"/>
    </source>
</evidence>
<comment type="caution">
    <text evidence="2">The sequence shown here is derived from an EMBL/GenBank/DDBJ whole genome shotgun (WGS) entry which is preliminary data.</text>
</comment>
<name>A0A5N5W7K1_STRMB</name>
<dbReference type="SUPFAM" id="SSF52777">
    <property type="entry name" value="CoA-dependent acyltransferases"/>
    <property type="match status" value="1"/>
</dbReference>
<dbReference type="InterPro" id="IPR004255">
    <property type="entry name" value="O-acyltransferase_WSD1_N"/>
</dbReference>
<dbReference type="Pfam" id="PF03007">
    <property type="entry name" value="WS_DGAT_cat"/>
    <property type="match status" value="1"/>
</dbReference>
<reference evidence="2 3" key="1">
    <citation type="journal article" date="2019" name="Microb. Cell Fact.">
        <title>Exploring novel herbicidin analogues by transcriptional regulator overexpression and MS/MS molecular networking.</title>
        <authorList>
            <person name="Shi Y."/>
            <person name="Gu R."/>
            <person name="Li Y."/>
            <person name="Wang X."/>
            <person name="Ren W."/>
            <person name="Li X."/>
            <person name="Wang L."/>
            <person name="Xie Y."/>
            <person name="Hong B."/>
        </authorList>
    </citation>
    <scope>NUCLEOTIDE SEQUENCE [LARGE SCALE GENOMIC DNA]</scope>
    <source>
        <strain evidence="2 3">US-43</strain>
    </source>
</reference>
<evidence type="ECO:0000313" key="3">
    <source>
        <dbReference type="Proteomes" id="UP000327000"/>
    </source>
</evidence>
<dbReference type="RefSeq" id="WP_152263790.1">
    <property type="nucleotide sequence ID" value="NZ_VOKX01000027.1"/>
</dbReference>
<dbReference type="Proteomes" id="UP000327000">
    <property type="component" value="Unassembled WGS sequence"/>
</dbReference>
<keyword evidence="3" id="KW-1185">Reference proteome</keyword>
<dbReference type="GO" id="GO:0004144">
    <property type="term" value="F:diacylglycerol O-acyltransferase activity"/>
    <property type="evidence" value="ECO:0007669"/>
    <property type="project" value="InterPro"/>
</dbReference>
<protein>
    <recommendedName>
        <fullName evidence="1">O-acyltransferase WSD1-like N-terminal domain-containing protein</fullName>
    </recommendedName>
</protein>
<evidence type="ECO:0000259" key="1">
    <source>
        <dbReference type="Pfam" id="PF03007"/>
    </source>
</evidence>
<feature type="domain" description="O-acyltransferase WSD1-like N-terminal" evidence="1">
    <location>
        <begin position="75"/>
        <end position="206"/>
    </location>
</feature>
<dbReference type="OrthoDB" id="4191848at2"/>
<organism evidence="2 3">
    <name type="scientific">Streptomyces mobaraensis</name>
    <name type="common">Streptoverticillium mobaraense</name>
    <dbReference type="NCBI Taxonomy" id="35621"/>
    <lineage>
        <taxon>Bacteria</taxon>
        <taxon>Bacillati</taxon>
        <taxon>Actinomycetota</taxon>
        <taxon>Actinomycetes</taxon>
        <taxon>Kitasatosporales</taxon>
        <taxon>Streptomycetaceae</taxon>
        <taxon>Streptomyces</taxon>
    </lineage>
</organism>
<dbReference type="UniPathway" id="UPA00282"/>
<proteinExistence type="predicted"/>
<accession>A0A5N5W7K1</accession>
<gene>
    <name evidence="2" type="ORF">FRZ00_14680</name>
</gene>
<dbReference type="Gene3D" id="3.30.559.10">
    <property type="entry name" value="Chloramphenicol acetyltransferase-like domain"/>
    <property type="match status" value="1"/>
</dbReference>
<dbReference type="GO" id="GO:0019432">
    <property type="term" value="P:triglyceride biosynthetic process"/>
    <property type="evidence" value="ECO:0007669"/>
    <property type="project" value="UniProtKB-UniPathway"/>
</dbReference>
<sequence length="414" mass="43523">MRGREAAAGTPMPPLDAWLHRHQSSGAVCMTVALLARFTGPAPAPDGLRSLVGKRWSGHGRLRLTVADAEHPAWPRWTSGAWPDVVRHVAVAPDGPPEEHVARLLARPLGPERPPWRLDLLPGGAGEDGFALLLRAHHALLDGRSLLGLVRDLLDGPSAAPAQAGPPLPAPRRRPLHALSDLLPRARPLPFHGPVDARRAVAWRRVTRAELDAARDAPPSGRASANAVFLAGAAGALRAAEATGRLPFLPGVCAMVPVDVRPPGAAAVLGNHYATVRVPLPVAGGPRRRLAAVDGFTRRTALRERARAQALAVAAAPRRHGPVSDALGRYVDSPLYASVLCSSLAERTGPLALGAARLTGLSLLPPLSPGHPLALTMTRDTTGATLAVITDHGRRALADRLAALLREEILALGR</sequence>